<comment type="caution">
    <text evidence="2">The sequence shown here is derived from an EMBL/GenBank/DDBJ whole genome shotgun (WGS) entry which is preliminary data.</text>
</comment>
<keyword evidence="3" id="KW-1185">Reference proteome</keyword>
<dbReference type="AlphaFoldDB" id="A0A4Y2NL35"/>
<evidence type="ECO:0000313" key="3">
    <source>
        <dbReference type="Proteomes" id="UP000499080"/>
    </source>
</evidence>
<feature type="region of interest" description="Disordered" evidence="1">
    <location>
        <begin position="1"/>
        <end position="64"/>
    </location>
</feature>
<proteinExistence type="predicted"/>
<accession>A0A4Y2NL35</accession>
<evidence type="ECO:0000313" key="2">
    <source>
        <dbReference type="EMBL" id="GBN39270.1"/>
    </source>
</evidence>
<gene>
    <name evidence="2" type="ORF">AVEN_21564_1</name>
</gene>
<protein>
    <submittedName>
        <fullName evidence="2">Uncharacterized protein</fullName>
    </submittedName>
</protein>
<reference evidence="2 3" key="1">
    <citation type="journal article" date="2019" name="Sci. Rep.">
        <title>Orb-weaving spider Araneus ventricosus genome elucidates the spidroin gene catalogue.</title>
        <authorList>
            <person name="Kono N."/>
            <person name="Nakamura H."/>
            <person name="Ohtoshi R."/>
            <person name="Moran D.A.P."/>
            <person name="Shinohara A."/>
            <person name="Yoshida Y."/>
            <person name="Fujiwara M."/>
            <person name="Mori M."/>
            <person name="Tomita M."/>
            <person name="Arakawa K."/>
        </authorList>
    </citation>
    <scope>NUCLEOTIDE SEQUENCE [LARGE SCALE GENOMIC DNA]</scope>
</reference>
<feature type="non-terminal residue" evidence="2">
    <location>
        <position position="1"/>
    </location>
</feature>
<name>A0A4Y2NL35_ARAVE</name>
<dbReference type="Proteomes" id="UP000499080">
    <property type="component" value="Unassembled WGS sequence"/>
</dbReference>
<feature type="compositionally biased region" description="Basic and acidic residues" evidence="1">
    <location>
        <begin position="30"/>
        <end position="57"/>
    </location>
</feature>
<sequence>LQIQNTKLTGHGRPVAGQPQITQLGHHKSSNHDLENSSDERYKPGARQVLREMDVKNDPLLPGG</sequence>
<organism evidence="2 3">
    <name type="scientific">Araneus ventricosus</name>
    <name type="common">Orbweaver spider</name>
    <name type="synonym">Epeira ventricosa</name>
    <dbReference type="NCBI Taxonomy" id="182803"/>
    <lineage>
        <taxon>Eukaryota</taxon>
        <taxon>Metazoa</taxon>
        <taxon>Ecdysozoa</taxon>
        <taxon>Arthropoda</taxon>
        <taxon>Chelicerata</taxon>
        <taxon>Arachnida</taxon>
        <taxon>Araneae</taxon>
        <taxon>Araneomorphae</taxon>
        <taxon>Entelegynae</taxon>
        <taxon>Araneoidea</taxon>
        <taxon>Araneidae</taxon>
        <taxon>Araneus</taxon>
    </lineage>
</organism>
<dbReference type="EMBL" id="BGPR01128281">
    <property type="protein sequence ID" value="GBN39270.1"/>
    <property type="molecule type" value="Genomic_DNA"/>
</dbReference>
<evidence type="ECO:0000256" key="1">
    <source>
        <dbReference type="SAM" id="MobiDB-lite"/>
    </source>
</evidence>